<feature type="region of interest" description="Disordered" evidence="1">
    <location>
        <begin position="39"/>
        <end position="74"/>
    </location>
</feature>
<dbReference type="Proteomes" id="UP001055940">
    <property type="component" value="Chromosome"/>
</dbReference>
<reference evidence="2" key="1">
    <citation type="submission" date="2022-06" db="EMBL/GenBank/DDBJ databases">
        <authorList>
            <person name="Ping M."/>
        </authorList>
    </citation>
    <scope>NUCLEOTIDE SEQUENCE</scope>
    <source>
        <strain evidence="2">JCM11759T</strain>
    </source>
</reference>
<dbReference type="EMBL" id="CP099837">
    <property type="protein sequence ID" value="USY21793.1"/>
    <property type="molecule type" value="Genomic_DNA"/>
</dbReference>
<accession>A0ABY5DFE9</accession>
<evidence type="ECO:0000313" key="3">
    <source>
        <dbReference type="Proteomes" id="UP001055940"/>
    </source>
</evidence>
<evidence type="ECO:0000313" key="2">
    <source>
        <dbReference type="EMBL" id="USY21793.1"/>
    </source>
</evidence>
<keyword evidence="3" id="KW-1185">Reference proteome</keyword>
<sequence>MGTEELKKLTQRYRRQEAALNETRQEVWKEINRLLDTEEATPTEVAEDGPFRDTYIRRHRRDRKKAAQEAPEGT</sequence>
<name>A0ABY5DFE9_9ACTN</name>
<organism evidence="2 3">
    <name type="scientific">Nocardiopsis exhalans</name>
    <dbReference type="NCBI Taxonomy" id="163604"/>
    <lineage>
        <taxon>Bacteria</taxon>
        <taxon>Bacillati</taxon>
        <taxon>Actinomycetota</taxon>
        <taxon>Actinomycetes</taxon>
        <taxon>Streptosporangiales</taxon>
        <taxon>Nocardiopsidaceae</taxon>
        <taxon>Nocardiopsis</taxon>
    </lineage>
</organism>
<dbReference type="RefSeq" id="WP_254420632.1">
    <property type="nucleotide sequence ID" value="NZ_BAAAJB010000058.1"/>
</dbReference>
<evidence type="ECO:0000256" key="1">
    <source>
        <dbReference type="SAM" id="MobiDB-lite"/>
    </source>
</evidence>
<gene>
    <name evidence="2" type="ORF">NE857_09380</name>
</gene>
<protein>
    <submittedName>
        <fullName evidence="2">Uncharacterized protein</fullName>
    </submittedName>
</protein>
<proteinExistence type="predicted"/>